<dbReference type="GO" id="GO:0005782">
    <property type="term" value="C:peroxisomal matrix"/>
    <property type="evidence" value="ECO:0007669"/>
    <property type="project" value="UniProtKB-SubCell"/>
</dbReference>
<evidence type="ECO:0000256" key="4">
    <source>
        <dbReference type="ARBA" id="ARBA00022490"/>
    </source>
</evidence>
<keyword evidence="9" id="KW-0853">WD repeat</keyword>
<keyword evidence="11" id="KW-1185">Reference proteome</keyword>
<evidence type="ECO:0000313" key="11">
    <source>
        <dbReference type="Proteomes" id="UP000192927"/>
    </source>
</evidence>
<feature type="repeat" description="WD" evidence="9">
    <location>
        <begin position="828"/>
        <end position="860"/>
    </location>
</feature>
<dbReference type="SUPFAM" id="SSF50978">
    <property type="entry name" value="WD40 repeat-like"/>
    <property type="match status" value="1"/>
</dbReference>
<dbReference type="InterPro" id="IPR036322">
    <property type="entry name" value="WD40_repeat_dom_sf"/>
</dbReference>
<keyword evidence="5" id="KW-0653">Protein transport</keyword>
<evidence type="ECO:0000256" key="6">
    <source>
        <dbReference type="ARBA" id="ARBA00023140"/>
    </source>
</evidence>
<keyword evidence="10" id="KW-0675">Receptor</keyword>
<keyword evidence="4" id="KW-0963">Cytoplasm</keyword>
<dbReference type="InterPro" id="IPR015943">
    <property type="entry name" value="WD40/YVTN_repeat-like_dom_sf"/>
</dbReference>
<dbReference type="InterPro" id="IPR044536">
    <property type="entry name" value="PEX7"/>
</dbReference>
<keyword evidence="6" id="KW-0576">Peroxisome</keyword>
<evidence type="ECO:0000256" key="7">
    <source>
        <dbReference type="ARBA" id="ARBA00024017"/>
    </source>
</evidence>
<dbReference type="Pfam" id="PF00400">
    <property type="entry name" value="WD40"/>
    <property type="match status" value="3"/>
</dbReference>
<reference evidence="11" key="1">
    <citation type="submission" date="2017-03" db="EMBL/GenBank/DDBJ databases">
        <authorList>
            <person name="Sharma R."/>
            <person name="Thines M."/>
        </authorList>
    </citation>
    <scope>NUCLEOTIDE SEQUENCE [LARGE SCALE GENOMIC DNA]</scope>
</reference>
<name>A0A1W5D9M3_9LECA</name>
<proteinExistence type="inferred from homology"/>
<organism evidence="10 11">
    <name type="scientific">Lasallia pustulata</name>
    <dbReference type="NCBI Taxonomy" id="136370"/>
    <lineage>
        <taxon>Eukaryota</taxon>
        <taxon>Fungi</taxon>
        <taxon>Dikarya</taxon>
        <taxon>Ascomycota</taxon>
        <taxon>Pezizomycotina</taxon>
        <taxon>Lecanoromycetes</taxon>
        <taxon>OSLEUM clade</taxon>
        <taxon>Umbilicariomycetidae</taxon>
        <taxon>Umbilicariales</taxon>
        <taxon>Umbilicariaceae</taxon>
        <taxon>Lasallia</taxon>
    </lineage>
</organism>
<dbReference type="PROSITE" id="PS50082">
    <property type="entry name" value="WD_REPEATS_2"/>
    <property type="match status" value="2"/>
</dbReference>
<comment type="similarity">
    <text evidence="7">Belongs to the WD repeat peroxin-7 family.</text>
</comment>
<dbReference type="Gene3D" id="2.130.10.10">
    <property type="entry name" value="YVTN repeat-like/Quinoprotein amine dehydrogenase"/>
    <property type="match status" value="1"/>
</dbReference>
<dbReference type="PANTHER" id="PTHR46027:SF1">
    <property type="entry name" value="PEROXISOMAL TARGETING SIGNAL 2 RECEPTOR"/>
    <property type="match status" value="1"/>
</dbReference>
<evidence type="ECO:0000256" key="8">
    <source>
        <dbReference type="ARBA" id="ARBA00032565"/>
    </source>
</evidence>
<dbReference type="PROSITE" id="PS50294">
    <property type="entry name" value="WD_REPEATS_REGION"/>
    <property type="match status" value="1"/>
</dbReference>
<evidence type="ECO:0000256" key="3">
    <source>
        <dbReference type="ARBA" id="ARBA00022448"/>
    </source>
</evidence>
<dbReference type="GO" id="GO:0005829">
    <property type="term" value="C:cytosol"/>
    <property type="evidence" value="ECO:0007669"/>
    <property type="project" value="UniProtKB-SubCell"/>
</dbReference>
<evidence type="ECO:0000256" key="5">
    <source>
        <dbReference type="ARBA" id="ARBA00022927"/>
    </source>
</evidence>
<dbReference type="GO" id="GO:0016558">
    <property type="term" value="P:protein import into peroxisome matrix"/>
    <property type="evidence" value="ECO:0007669"/>
    <property type="project" value="InterPro"/>
</dbReference>
<sequence length="940" mass="102187">MGTEIDLDAALAAFPTPPKSTFKSSSVTLAAQSTPGTPPLTPSMPFMPQNLCAPEEVTIVGAKLTIMPEIGDMNGVGGQSIFTAIGVEGAMNAPVHPSLGVSDCRKLDVAVVVDNSLFSSPAALMNACEIATYLSSILDPAADRLAILCSSDADTEESKPQLFLPLAPVNSRKAKHIVDSIKTSSPRNKPDGTALQFSLEMARDILMEPHGDVVAHASWSATTGHIFLLTPNLTGLPSWLLKDDKIQFHAVHPGIVPWKGQDNVKVNGWRIWTMPFLNGSKSASAYKDEPLSSNDLRALVAHARRGRSPGVLSDLRLEVKAGPGCTIEAVMGRSTFSSLHAGERIIALVKLRIGMIPMIASAVSDVASEVTPPSSTDLLQELDIMLGETSTRILTAKLRYKHSLLPADARVSVRTEARLKGHLSQVETKWRPSNLQSPGTYERQIEVQQHLVFYLATHHAPRDALTTLRDHFGEDGKRSVCPAYIKLVNEELRYQARIIERFELEGATVPENNPTLPKSPYSHFGEGLFDVENYRPQDWIAIPEEVPRPITAINCHASSTVRSHPPRETDDAHVAPRAMLEFRTQGFNGYAVKYSPFFDSRIAVASAANFGLVGNGRLYVLGLTPKGIVAEKWFDTQDSLYDLSWSESHENQVVVAAGDGSIKLFDIGLDEFPVQSWQEHKREVFAVHWNLVAKDTFCSSSWDGTVKIWSPTRTSSLLTLPIHSCTYSASFSPHSPSLLSAVSSDSHLRLFDLRTPPSASNHLTLSIPLHAPPRPRPGMPPAGAIPPTEALTHDWNKYRDSMIAAAGVDRMIRMFDIRAPQQGPVAVLAGHDYAVRKVAWSPHLGDTLLSASYDMTCRVWTDGSAMGGGEGGRGDMGSGEVGFDGGGMSYGGGRELGRMGRHTEFVMGVDWCMFGAEGWCASCGWDERVLVWDVRAVMAG</sequence>
<evidence type="ECO:0000313" key="10">
    <source>
        <dbReference type="EMBL" id="SLM39824.1"/>
    </source>
</evidence>
<protein>
    <recommendedName>
        <fullName evidence="8">Peroxin-7</fullName>
    </recommendedName>
</protein>
<dbReference type="GO" id="GO:0005053">
    <property type="term" value="F:peroxisome matrix targeting signal-2 binding"/>
    <property type="evidence" value="ECO:0007669"/>
    <property type="project" value="InterPro"/>
</dbReference>
<feature type="repeat" description="WD" evidence="9">
    <location>
        <begin position="677"/>
        <end position="719"/>
    </location>
</feature>
<dbReference type="SMART" id="SM00320">
    <property type="entry name" value="WD40"/>
    <property type="match status" value="6"/>
</dbReference>
<dbReference type="Proteomes" id="UP000192927">
    <property type="component" value="Unassembled WGS sequence"/>
</dbReference>
<dbReference type="PANTHER" id="PTHR46027">
    <property type="entry name" value="PEROXISOMAL TARGETING SIGNAL 2 RECEPTOR"/>
    <property type="match status" value="1"/>
</dbReference>
<evidence type="ECO:0000256" key="1">
    <source>
        <dbReference type="ARBA" id="ARBA00004253"/>
    </source>
</evidence>
<keyword evidence="3" id="KW-0813">Transport</keyword>
<evidence type="ECO:0000256" key="9">
    <source>
        <dbReference type="PROSITE-ProRule" id="PRU00221"/>
    </source>
</evidence>
<accession>A0A1W5D9M3</accession>
<evidence type="ECO:0000256" key="2">
    <source>
        <dbReference type="ARBA" id="ARBA00004514"/>
    </source>
</evidence>
<comment type="subcellular location">
    <subcellularLocation>
        <location evidence="2">Cytoplasm</location>
        <location evidence="2">Cytosol</location>
    </subcellularLocation>
    <subcellularLocation>
        <location evidence="1">Peroxisome matrix</location>
    </subcellularLocation>
</comment>
<dbReference type="EMBL" id="FWEW01003560">
    <property type="protein sequence ID" value="SLM39824.1"/>
    <property type="molecule type" value="Genomic_DNA"/>
</dbReference>
<dbReference type="AlphaFoldDB" id="A0A1W5D9M3"/>
<dbReference type="InterPro" id="IPR001680">
    <property type="entry name" value="WD40_rpt"/>
</dbReference>